<comment type="caution">
    <text evidence="1">The sequence shown here is derived from an EMBL/GenBank/DDBJ whole genome shotgun (WGS) entry which is preliminary data.</text>
</comment>
<gene>
    <name evidence="1" type="ORF">PMAYCL1PPCAC_06719</name>
</gene>
<keyword evidence="2" id="KW-1185">Reference proteome</keyword>
<evidence type="ECO:0000313" key="1">
    <source>
        <dbReference type="EMBL" id="GMR36524.1"/>
    </source>
</evidence>
<feature type="non-terminal residue" evidence="1">
    <location>
        <position position="1"/>
    </location>
</feature>
<sequence>SGDNSDMYLHKFKLEIRSPHRTIHSLSAITIVHMVNLPNDLLHIACDFMKMFIPVSVLQYFSSHLEGMFHLLGNVMHPIKSSSSHQLPRSFQLLSEGNQLVTIHSLILTSCNRIAIPSSSHQDYVLYNDLIK</sequence>
<accession>A0AAN4ZBE5</accession>
<proteinExistence type="predicted"/>
<protein>
    <submittedName>
        <fullName evidence="1">Uncharacterized protein</fullName>
    </submittedName>
</protein>
<organism evidence="1 2">
    <name type="scientific">Pristionchus mayeri</name>
    <dbReference type="NCBI Taxonomy" id="1317129"/>
    <lineage>
        <taxon>Eukaryota</taxon>
        <taxon>Metazoa</taxon>
        <taxon>Ecdysozoa</taxon>
        <taxon>Nematoda</taxon>
        <taxon>Chromadorea</taxon>
        <taxon>Rhabditida</taxon>
        <taxon>Rhabditina</taxon>
        <taxon>Diplogasteromorpha</taxon>
        <taxon>Diplogasteroidea</taxon>
        <taxon>Neodiplogasteridae</taxon>
        <taxon>Pristionchus</taxon>
    </lineage>
</organism>
<dbReference type="AlphaFoldDB" id="A0AAN4ZBE5"/>
<name>A0AAN4ZBE5_9BILA</name>
<evidence type="ECO:0000313" key="2">
    <source>
        <dbReference type="Proteomes" id="UP001328107"/>
    </source>
</evidence>
<dbReference type="Proteomes" id="UP001328107">
    <property type="component" value="Unassembled WGS sequence"/>
</dbReference>
<reference evidence="2" key="1">
    <citation type="submission" date="2022-10" db="EMBL/GenBank/DDBJ databases">
        <title>Genome assembly of Pristionchus species.</title>
        <authorList>
            <person name="Yoshida K."/>
            <person name="Sommer R.J."/>
        </authorList>
    </citation>
    <scope>NUCLEOTIDE SEQUENCE [LARGE SCALE GENOMIC DNA]</scope>
    <source>
        <strain evidence="2">RS5460</strain>
    </source>
</reference>
<dbReference type="EMBL" id="BTRK01000002">
    <property type="protein sequence ID" value="GMR36524.1"/>
    <property type="molecule type" value="Genomic_DNA"/>
</dbReference>